<dbReference type="EMBL" id="GGEC01076466">
    <property type="protein sequence ID" value="MBX56950.1"/>
    <property type="molecule type" value="Transcribed_RNA"/>
</dbReference>
<organism evidence="1">
    <name type="scientific">Rhizophora mucronata</name>
    <name type="common">Asiatic mangrove</name>
    <dbReference type="NCBI Taxonomy" id="61149"/>
    <lineage>
        <taxon>Eukaryota</taxon>
        <taxon>Viridiplantae</taxon>
        <taxon>Streptophyta</taxon>
        <taxon>Embryophyta</taxon>
        <taxon>Tracheophyta</taxon>
        <taxon>Spermatophyta</taxon>
        <taxon>Magnoliopsida</taxon>
        <taxon>eudicotyledons</taxon>
        <taxon>Gunneridae</taxon>
        <taxon>Pentapetalae</taxon>
        <taxon>rosids</taxon>
        <taxon>fabids</taxon>
        <taxon>Malpighiales</taxon>
        <taxon>Rhizophoraceae</taxon>
        <taxon>Rhizophora</taxon>
    </lineage>
</organism>
<protein>
    <submittedName>
        <fullName evidence="1">Uncharacterized protein</fullName>
    </submittedName>
</protein>
<reference evidence="1" key="1">
    <citation type="submission" date="2018-02" db="EMBL/GenBank/DDBJ databases">
        <title>Rhizophora mucronata_Transcriptome.</title>
        <authorList>
            <person name="Meera S.P."/>
            <person name="Sreeshan A."/>
            <person name="Augustine A."/>
        </authorList>
    </citation>
    <scope>NUCLEOTIDE SEQUENCE</scope>
    <source>
        <tissue evidence="1">Leaf</tissue>
    </source>
</reference>
<name>A0A2P2PQC5_RHIMU</name>
<dbReference type="Gene3D" id="1.10.600.10">
    <property type="entry name" value="Farnesyl Diphosphate Synthase"/>
    <property type="match status" value="1"/>
</dbReference>
<dbReference type="InterPro" id="IPR008949">
    <property type="entry name" value="Isoprenoid_synthase_dom_sf"/>
</dbReference>
<accession>A0A2P2PQC5</accession>
<dbReference type="AlphaFoldDB" id="A0A2P2PQC5"/>
<proteinExistence type="predicted"/>
<evidence type="ECO:0000313" key="1">
    <source>
        <dbReference type="EMBL" id="MBX56950.1"/>
    </source>
</evidence>
<sequence length="55" mass="6401">MQKLAQLVFQNTSEGTDPNVKETYFAVARSFYYSAICDPGTFNYHIARVLFERVY</sequence>